<reference evidence="1" key="1">
    <citation type="submission" date="2020-06" db="EMBL/GenBank/DDBJ databases">
        <authorList>
            <person name="Li T."/>
            <person name="Hu X."/>
            <person name="Zhang T."/>
            <person name="Song X."/>
            <person name="Zhang H."/>
            <person name="Dai N."/>
            <person name="Sheng W."/>
            <person name="Hou X."/>
            <person name="Wei L."/>
        </authorList>
    </citation>
    <scope>NUCLEOTIDE SEQUENCE</scope>
    <source>
        <strain evidence="1">G02</strain>
        <tissue evidence="1">Leaf</tissue>
    </source>
</reference>
<accession>A0AAW2SAY0</accession>
<name>A0AAW2SAY0_SESRA</name>
<organism evidence="1">
    <name type="scientific">Sesamum radiatum</name>
    <name type="common">Black benniseed</name>
    <dbReference type="NCBI Taxonomy" id="300843"/>
    <lineage>
        <taxon>Eukaryota</taxon>
        <taxon>Viridiplantae</taxon>
        <taxon>Streptophyta</taxon>
        <taxon>Embryophyta</taxon>
        <taxon>Tracheophyta</taxon>
        <taxon>Spermatophyta</taxon>
        <taxon>Magnoliopsida</taxon>
        <taxon>eudicotyledons</taxon>
        <taxon>Gunneridae</taxon>
        <taxon>Pentapetalae</taxon>
        <taxon>asterids</taxon>
        <taxon>lamiids</taxon>
        <taxon>Lamiales</taxon>
        <taxon>Pedaliaceae</taxon>
        <taxon>Sesamum</taxon>
    </lineage>
</organism>
<dbReference type="EMBL" id="JACGWJ010000011">
    <property type="protein sequence ID" value="KAL0388856.1"/>
    <property type="molecule type" value="Genomic_DNA"/>
</dbReference>
<dbReference type="PANTHER" id="PTHR46353:SF23">
    <property type="entry name" value="C2H2 ZINC FINGER-CONTAINING PROTEIN-RELATED"/>
    <property type="match status" value="1"/>
</dbReference>
<sequence length="106" mass="11975">MTKSPCYSKTMLRINDLSANIAAENFANSQALGGHQNAHKKERQRAKRAHFVADPRRLGSPVHIINPHGTRPGSLSPIATNSVYAARFLHQLQMLWVHLRFCLEYL</sequence>
<reference evidence="1" key="2">
    <citation type="journal article" date="2024" name="Plant">
        <title>Genomic evolution and insights into agronomic trait innovations of Sesamum species.</title>
        <authorList>
            <person name="Miao H."/>
            <person name="Wang L."/>
            <person name="Qu L."/>
            <person name="Liu H."/>
            <person name="Sun Y."/>
            <person name="Le M."/>
            <person name="Wang Q."/>
            <person name="Wei S."/>
            <person name="Zheng Y."/>
            <person name="Lin W."/>
            <person name="Duan Y."/>
            <person name="Cao H."/>
            <person name="Xiong S."/>
            <person name="Wang X."/>
            <person name="Wei L."/>
            <person name="Li C."/>
            <person name="Ma Q."/>
            <person name="Ju M."/>
            <person name="Zhao R."/>
            <person name="Li G."/>
            <person name="Mu C."/>
            <person name="Tian Q."/>
            <person name="Mei H."/>
            <person name="Zhang T."/>
            <person name="Gao T."/>
            <person name="Zhang H."/>
        </authorList>
    </citation>
    <scope>NUCLEOTIDE SEQUENCE</scope>
    <source>
        <strain evidence="1">G02</strain>
    </source>
</reference>
<proteinExistence type="predicted"/>
<dbReference type="InterPro" id="IPR044299">
    <property type="entry name" value="GIS3/ZFP5/ZFP6"/>
</dbReference>
<dbReference type="PANTHER" id="PTHR46353">
    <property type="entry name" value="ZINC FINGER PROTEIN 5"/>
    <property type="match status" value="1"/>
</dbReference>
<dbReference type="GO" id="GO:0000976">
    <property type="term" value="F:transcription cis-regulatory region binding"/>
    <property type="evidence" value="ECO:0007669"/>
    <property type="project" value="TreeGrafter"/>
</dbReference>
<evidence type="ECO:0000313" key="1">
    <source>
        <dbReference type="EMBL" id="KAL0388856.1"/>
    </source>
</evidence>
<dbReference type="GO" id="GO:0010090">
    <property type="term" value="P:trichome morphogenesis"/>
    <property type="evidence" value="ECO:0007669"/>
    <property type="project" value="InterPro"/>
</dbReference>
<gene>
    <name evidence="1" type="ORF">Sradi_2767400</name>
</gene>
<dbReference type="GO" id="GO:0003700">
    <property type="term" value="F:DNA-binding transcription factor activity"/>
    <property type="evidence" value="ECO:0007669"/>
    <property type="project" value="TreeGrafter"/>
</dbReference>
<evidence type="ECO:0008006" key="2">
    <source>
        <dbReference type="Google" id="ProtNLM"/>
    </source>
</evidence>
<dbReference type="GO" id="GO:0009740">
    <property type="term" value="P:gibberellic acid mediated signaling pathway"/>
    <property type="evidence" value="ECO:0007669"/>
    <property type="project" value="TreeGrafter"/>
</dbReference>
<dbReference type="GO" id="GO:0009736">
    <property type="term" value="P:cytokinin-activated signaling pathway"/>
    <property type="evidence" value="ECO:0007669"/>
    <property type="project" value="TreeGrafter"/>
</dbReference>
<protein>
    <recommendedName>
        <fullName evidence="2">C2H2-type domain-containing protein</fullName>
    </recommendedName>
</protein>
<dbReference type="AlphaFoldDB" id="A0AAW2SAY0"/>
<comment type="caution">
    <text evidence="1">The sequence shown here is derived from an EMBL/GenBank/DDBJ whole genome shotgun (WGS) entry which is preliminary data.</text>
</comment>
<dbReference type="GO" id="GO:0005634">
    <property type="term" value="C:nucleus"/>
    <property type="evidence" value="ECO:0007669"/>
    <property type="project" value="TreeGrafter"/>
</dbReference>